<reference evidence="2 5" key="2">
    <citation type="journal article" date="2014" name="BMC Genomics">
        <title>An improved genome release (version Mt4.0) for the model legume Medicago truncatula.</title>
        <authorList>
            <person name="Tang H."/>
            <person name="Krishnakumar V."/>
            <person name="Bidwell S."/>
            <person name="Rosen B."/>
            <person name="Chan A."/>
            <person name="Zhou S."/>
            <person name="Gentzbittel L."/>
            <person name="Childs K.L."/>
            <person name="Yandell M."/>
            <person name="Gundlach H."/>
            <person name="Mayer K.F."/>
            <person name="Schwartz D.C."/>
            <person name="Town C.D."/>
        </authorList>
    </citation>
    <scope>GENOME REANNOTATION</scope>
    <source>
        <strain evidence="2">A17</strain>
        <strain evidence="4 5">cv. Jemalong A17</strain>
    </source>
</reference>
<organism evidence="2 5">
    <name type="scientific">Medicago truncatula</name>
    <name type="common">Barrel medic</name>
    <name type="synonym">Medicago tribuloides</name>
    <dbReference type="NCBI Taxonomy" id="3880"/>
    <lineage>
        <taxon>Eukaryota</taxon>
        <taxon>Viridiplantae</taxon>
        <taxon>Streptophyta</taxon>
        <taxon>Embryophyta</taxon>
        <taxon>Tracheophyta</taxon>
        <taxon>Spermatophyta</taxon>
        <taxon>Magnoliopsida</taxon>
        <taxon>eudicotyledons</taxon>
        <taxon>Gunneridae</taxon>
        <taxon>Pentapetalae</taxon>
        <taxon>rosids</taxon>
        <taxon>fabids</taxon>
        <taxon>Fabales</taxon>
        <taxon>Fabaceae</taxon>
        <taxon>Papilionoideae</taxon>
        <taxon>50 kb inversion clade</taxon>
        <taxon>NPAAA clade</taxon>
        <taxon>Hologalegina</taxon>
        <taxon>IRL clade</taxon>
        <taxon>Trifolieae</taxon>
        <taxon>Medicago</taxon>
    </lineage>
</organism>
<reference evidence="3" key="5">
    <citation type="journal article" date="2018" name="Nat. Plants">
        <title>Whole-genome landscape of Medicago truncatula symbiotic genes.</title>
        <authorList>
            <person name="Pecrix Y."/>
            <person name="Gamas P."/>
            <person name="Carrere S."/>
        </authorList>
    </citation>
    <scope>NUCLEOTIDE SEQUENCE</scope>
    <source>
        <tissue evidence="3">Leaves</tissue>
    </source>
</reference>
<feature type="compositionally biased region" description="Basic residues" evidence="1">
    <location>
        <begin position="38"/>
        <end position="55"/>
    </location>
</feature>
<feature type="region of interest" description="Disordered" evidence="1">
    <location>
        <begin position="93"/>
        <end position="113"/>
    </location>
</feature>
<accession>A0A072VB86</accession>
<dbReference type="EMBL" id="CM001218">
    <property type="protein sequence ID" value="KEH39284.1"/>
    <property type="molecule type" value="Genomic_DNA"/>
</dbReference>
<evidence type="ECO:0000313" key="6">
    <source>
        <dbReference type="Proteomes" id="UP000265566"/>
    </source>
</evidence>
<dbReference type="Proteomes" id="UP000265566">
    <property type="component" value="Chromosome 2"/>
</dbReference>
<name>A0A072VB86_MEDTR</name>
<sequence length="134" mass="14451">MAERPPVVLGIPVVTGPGHVKKKVKVTERPPIAPAAKKSNKPKVKHLGLQRRTSGRLRTSKMRTIVKGPGSSSEAPFVIDDDDEMYETVSDDGEMNVADNGDESCGRDGEPTQETINPKIGLCMAALRAFVVKD</sequence>
<dbReference type="EnsemblPlants" id="KEH39284">
    <property type="protein sequence ID" value="KEH39284"/>
    <property type="gene ID" value="MTR_2g091275"/>
</dbReference>
<dbReference type="AlphaFoldDB" id="A0A072VB86"/>
<reference evidence="6" key="4">
    <citation type="journal article" date="2018" name="Nat. Plants">
        <title>Whole-genome landscape of Medicago truncatula symbiotic genes.</title>
        <authorList>
            <person name="Pecrix Y."/>
            <person name="Staton S.E."/>
            <person name="Sallet E."/>
            <person name="Lelandais-Briere C."/>
            <person name="Moreau S."/>
            <person name="Carrere S."/>
            <person name="Blein T."/>
            <person name="Jardinaud M.F."/>
            <person name="Latrasse D."/>
            <person name="Zouine M."/>
            <person name="Zahm M."/>
            <person name="Kreplak J."/>
            <person name="Mayjonade B."/>
            <person name="Satge C."/>
            <person name="Perez M."/>
            <person name="Cauet S."/>
            <person name="Marande W."/>
            <person name="Chantry-Darmon C."/>
            <person name="Lopez-Roques C."/>
            <person name="Bouchez O."/>
            <person name="Berard A."/>
            <person name="Debelle F."/>
            <person name="Munos S."/>
            <person name="Bendahmane A."/>
            <person name="Berges H."/>
            <person name="Niebel A."/>
            <person name="Buitink J."/>
            <person name="Frugier F."/>
            <person name="Benhamed M."/>
            <person name="Crespi M."/>
            <person name="Gouzy J."/>
            <person name="Gamas P."/>
        </authorList>
    </citation>
    <scope>NUCLEOTIDE SEQUENCE [LARGE SCALE GENOMIC DNA]</scope>
    <source>
        <strain evidence="6">cv. Jemalong A17</strain>
    </source>
</reference>
<evidence type="ECO:0000313" key="4">
    <source>
        <dbReference type="EnsemblPlants" id="KEH39284"/>
    </source>
</evidence>
<evidence type="ECO:0000313" key="2">
    <source>
        <dbReference type="EMBL" id="KEH39284.1"/>
    </source>
</evidence>
<reference evidence="2 5" key="1">
    <citation type="journal article" date="2011" name="Nature">
        <title>The Medicago genome provides insight into the evolution of rhizobial symbioses.</title>
        <authorList>
            <person name="Young N.D."/>
            <person name="Debelle F."/>
            <person name="Oldroyd G.E."/>
            <person name="Geurts R."/>
            <person name="Cannon S.B."/>
            <person name="Udvardi M.K."/>
            <person name="Benedito V.A."/>
            <person name="Mayer K.F."/>
            <person name="Gouzy J."/>
            <person name="Schoof H."/>
            <person name="Van de Peer Y."/>
            <person name="Proost S."/>
            <person name="Cook D.R."/>
            <person name="Meyers B.C."/>
            <person name="Spannagl M."/>
            <person name="Cheung F."/>
            <person name="De Mita S."/>
            <person name="Krishnakumar V."/>
            <person name="Gundlach H."/>
            <person name="Zhou S."/>
            <person name="Mudge J."/>
            <person name="Bharti A.K."/>
            <person name="Murray J.D."/>
            <person name="Naoumkina M.A."/>
            <person name="Rosen B."/>
            <person name="Silverstein K.A."/>
            <person name="Tang H."/>
            <person name="Rombauts S."/>
            <person name="Zhao P.X."/>
            <person name="Zhou P."/>
            <person name="Barbe V."/>
            <person name="Bardou P."/>
            <person name="Bechner M."/>
            <person name="Bellec A."/>
            <person name="Berger A."/>
            <person name="Berges H."/>
            <person name="Bidwell S."/>
            <person name="Bisseling T."/>
            <person name="Choisne N."/>
            <person name="Couloux A."/>
            <person name="Denny R."/>
            <person name="Deshpande S."/>
            <person name="Dai X."/>
            <person name="Doyle J.J."/>
            <person name="Dudez A.M."/>
            <person name="Farmer A.D."/>
            <person name="Fouteau S."/>
            <person name="Franken C."/>
            <person name="Gibelin C."/>
            <person name="Gish J."/>
            <person name="Goldstein S."/>
            <person name="Gonzalez A.J."/>
            <person name="Green P.J."/>
            <person name="Hallab A."/>
            <person name="Hartog M."/>
            <person name="Hua A."/>
            <person name="Humphray S.J."/>
            <person name="Jeong D.H."/>
            <person name="Jing Y."/>
            <person name="Jocker A."/>
            <person name="Kenton S.M."/>
            <person name="Kim D.J."/>
            <person name="Klee K."/>
            <person name="Lai H."/>
            <person name="Lang C."/>
            <person name="Lin S."/>
            <person name="Macmil S.L."/>
            <person name="Magdelenat G."/>
            <person name="Matthews L."/>
            <person name="McCorrison J."/>
            <person name="Monaghan E.L."/>
            <person name="Mun J.H."/>
            <person name="Najar F.Z."/>
            <person name="Nicholson C."/>
            <person name="Noirot C."/>
            <person name="O'Bleness M."/>
            <person name="Paule C.R."/>
            <person name="Poulain J."/>
            <person name="Prion F."/>
            <person name="Qin B."/>
            <person name="Qu C."/>
            <person name="Retzel E.F."/>
            <person name="Riddle C."/>
            <person name="Sallet E."/>
            <person name="Samain S."/>
            <person name="Samson N."/>
            <person name="Sanders I."/>
            <person name="Saurat O."/>
            <person name="Scarpelli C."/>
            <person name="Schiex T."/>
            <person name="Segurens B."/>
            <person name="Severin A.J."/>
            <person name="Sherrier D.J."/>
            <person name="Shi R."/>
            <person name="Sims S."/>
            <person name="Singer S.R."/>
            <person name="Sinharoy S."/>
            <person name="Sterck L."/>
            <person name="Viollet A."/>
            <person name="Wang B.B."/>
            <person name="Wang K."/>
            <person name="Wang M."/>
            <person name="Wang X."/>
            <person name="Warfsmann J."/>
            <person name="Weissenbach J."/>
            <person name="White D.D."/>
            <person name="White J.D."/>
            <person name="Wiley G.B."/>
            <person name="Wincker P."/>
            <person name="Xing Y."/>
            <person name="Yang L."/>
            <person name="Yao Z."/>
            <person name="Ying F."/>
            <person name="Zhai J."/>
            <person name="Zhou L."/>
            <person name="Zuber A."/>
            <person name="Denarie J."/>
            <person name="Dixon R.A."/>
            <person name="May G.D."/>
            <person name="Schwartz D.C."/>
            <person name="Rogers J."/>
            <person name="Quetier F."/>
            <person name="Town C.D."/>
            <person name="Roe B.A."/>
        </authorList>
    </citation>
    <scope>NUCLEOTIDE SEQUENCE [LARGE SCALE GENOMIC DNA]</scope>
    <source>
        <strain evidence="2">A17</strain>
        <strain evidence="4 5">cv. Jemalong A17</strain>
    </source>
</reference>
<keyword evidence="5" id="KW-1185">Reference proteome</keyword>
<reference evidence="4" key="3">
    <citation type="submission" date="2015-04" db="UniProtKB">
        <authorList>
            <consortium name="EnsemblPlants"/>
        </authorList>
    </citation>
    <scope>IDENTIFICATION</scope>
    <source>
        <strain evidence="4">cv. Jemalong A17</strain>
    </source>
</reference>
<dbReference type="HOGENOM" id="CLU_1899285_0_0_1"/>
<dbReference type="EMBL" id="PSQE01000002">
    <property type="protein sequence ID" value="RHN75849.1"/>
    <property type="molecule type" value="Genomic_DNA"/>
</dbReference>
<dbReference type="Gramene" id="rna12104">
    <property type="protein sequence ID" value="RHN75849.1"/>
    <property type="gene ID" value="gene12104"/>
</dbReference>
<dbReference type="Proteomes" id="UP000002051">
    <property type="component" value="Chromosome 2"/>
</dbReference>
<evidence type="ECO:0000313" key="3">
    <source>
        <dbReference type="EMBL" id="RHN75849.1"/>
    </source>
</evidence>
<evidence type="ECO:0000256" key="1">
    <source>
        <dbReference type="SAM" id="MobiDB-lite"/>
    </source>
</evidence>
<gene>
    <name evidence="2" type="ordered locus">MTR_2g091275</name>
    <name evidence="3" type="ORF">MtrunA17_Chr2g0325681</name>
</gene>
<feature type="region of interest" description="Disordered" evidence="1">
    <location>
        <begin position="33"/>
        <end position="55"/>
    </location>
</feature>
<evidence type="ECO:0000313" key="5">
    <source>
        <dbReference type="Proteomes" id="UP000002051"/>
    </source>
</evidence>
<proteinExistence type="predicted"/>
<protein>
    <submittedName>
        <fullName evidence="2 4">Uncharacterized protein</fullName>
    </submittedName>
</protein>